<dbReference type="InterPro" id="IPR046373">
    <property type="entry name" value="Acyl-CoA_Oxase/DH_mid-dom_sf"/>
</dbReference>
<keyword evidence="11" id="KW-1185">Reference proteome</keyword>
<dbReference type="PANTHER" id="PTHR43884">
    <property type="entry name" value="ACYL-COA DEHYDROGENASE"/>
    <property type="match status" value="1"/>
</dbReference>
<dbReference type="eggNOG" id="COG1960">
    <property type="taxonomic scope" value="Bacteria"/>
</dbReference>
<dbReference type="GO" id="GO:0050660">
    <property type="term" value="F:flavin adenine dinucleotide binding"/>
    <property type="evidence" value="ECO:0007669"/>
    <property type="project" value="InterPro"/>
</dbReference>
<dbReference type="CDD" id="cd00567">
    <property type="entry name" value="ACAD"/>
    <property type="match status" value="1"/>
</dbReference>
<dbReference type="Pfam" id="PF00441">
    <property type="entry name" value="Acyl-CoA_dh_1"/>
    <property type="match status" value="1"/>
</dbReference>
<dbReference type="InterPro" id="IPR009100">
    <property type="entry name" value="AcylCoA_DH/oxidase_NM_dom_sf"/>
</dbReference>
<evidence type="ECO:0000256" key="3">
    <source>
        <dbReference type="ARBA" id="ARBA00022630"/>
    </source>
</evidence>
<comment type="similarity">
    <text evidence="2 6">Belongs to the acyl-CoA dehydrogenase family.</text>
</comment>
<evidence type="ECO:0000256" key="2">
    <source>
        <dbReference type="ARBA" id="ARBA00009347"/>
    </source>
</evidence>
<dbReference type="GO" id="GO:0003995">
    <property type="term" value="F:acyl-CoA dehydrogenase activity"/>
    <property type="evidence" value="ECO:0007669"/>
    <property type="project" value="TreeGrafter"/>
</dbReference>
<dbReference type="AlphaFoldDB" id="D1C152"/>
<reference evidence="11" key="1">
    <citation type="submission" date="2009-11" db="EMBL/GenBank/DDBJ databases">
        <title>The complete chromosome 1 of Sphaerobacter thermophilus DSM 20745.</title>
        <authorList>
            <person name="Lucas S."/>
            <person name="Copeland A."/>
            <person name="Lapidus A."/>
            <person name="Glavina del Rio T."/>
            <person name="Dalin E."/>
            <person name="Tice H."/>
            <person name="Bruce D."/>
            <person name="Goodwin L."/>
            <person name="Pitluck S."/>
            <person name="Kyrpides N."/>
            <person name="Mavromatis K."/>
            <person name="Ivanova N."/>
            <person name="Mikhailova N."/>
            <person name="LaButti K.M."/>
            <person name="Clum A."/>
            <person name="Sun H.I."/>
            <person name="Brettin T."/>
            <person name="Detter J.C."/>
            <person name="Han C."/>
            <person name="Larimer F."/>
            <person name="Land M."/>
            <person name="Hauser L."/>
            <person name="Markowitz V."/>
            <person name="Cheng J.F."/>
            <person name="Hugenholtz P."/>
            <person name="Woyke T."/>
            <person name="Wu D."/>
            <person name="Steenblock K."/>
            <person name="Schneider S."/>
            <person name="Pukall R."/>
            <person name="Goeker M."/>
            <person name="Klenk H.P."/>
            <person name="Eisen J.A."/>
        </authorList>
    </citation>
    <scope>NUCLEOTIDE SEQUENCE [LARGE SCALE GENOMIC DNA]</scope>
    <source>
        <strain evidence="11">ATCC 49802 / DSM 20745 / S 6022</strain>
    </source>
</reference>
<protein>
    <submittedName>
        <fullName evidence="10">Acyl-CoA dehydrogenase domain protein</fullName>
    </submittedName>
</protein>
<dbReference type="PANTHER" id="PTHR43884:SF20">
    <property type="entry name" value="ACYL-COA DEHYDROGENASE FADE28"/>
    <property type="match status" value="1"/>
</dbReference>
<evidence type="ECO:0000259" key="7">
    <source>
        <dbReference type="Pfam" id="PF00441"/>
    </source>
</evidence>
<evidence type="ECO:0000256" key="1">
    <source>
        <dbReference type="ARBA" id="ARBA00001974"/>
    </source>
</evidence>
<dbReference type="KEGG" id="sti:Sthe_0531"/>
<keyword evidence="3 6" id="KW-0285">Flavoprotein</keyword>
<dbReference type="InterPro" id="IPR037069">
    <property type="entry name" value="AcylCoA_DH/ox_N_sf"/>
</dbReference>
<dbReference type="HOGENOM" id="CLU_018204_5_1_0"/>
<gene>
    <name evidence="10" type="ordered locus">Sthe_0531</name>
</gene>
<keyword evidence="5 6" id="KW-0560">Oxidoreductase</keyword>
<feature type="domain" description="Acyl-CoA dehydrogenase/oxidase C-terminal" evidence="7">
    <location>
        <begin position="237"/>
        <end position="374"/>
    </location>
</feature>
<keyword evidence="4 6" id="KW-0274">FAD</keyword>
<dbReference type="OrthoDB" id="9802447at2"/>
<dbReference type="Gene3D" id="2.40.110.10">
    <property type="entry name" value="Butyryl-CoA Dehydrogenase, subunit A, domain 2"/>
    <property type="match status" value="1"/>
</dbReference>
<dbReference type="InterPro" id="IPR036250">
    <property type="entry name" value="AcylCo_DH-like_C"/>
</dbReference>
<dbReference type="InterPro" id="IPR009075">
    <property type="entry name" value="AcylCo_DH/oxidase_C"/>
</dbReference>
<feature type="domain" description="Acyl-CoA oxidase/dehydrogenase middle" evidence="8">
    <location>
        <begin position="123"/>
        <end position="213"/>
    </location>
</feature>
<name>D1C152_SPHTD</name>
<dbReference type="Pfam" id="PF02770">
    <property type="entry name" value="Acyl-CoA_dh_M"/>
    <property type="match status" value="1"/>
</dbReference>
<dbReference type="InterPro" id="IPR013786">
    <property type="entry name" value="AcylCoA_DH/ox_N"/>
</dbReference>
<dbReference type="Proteomes" id="UP000002027">
    <property type="component" value="Chromosome 1"/>
</dbReference>
<dbReference type="SUPFAM" id="SSF56645">
    <property type="entry name" value="Acyl-CoA dehydrogenase NM domain-like"/>
    <property type="match status" value="1"/>
</dbReference>
<evidence type="ECO:0000259" key="9">
    <source>
        <dbReference type="Pfam" id="PF02771"/>
    </source>
</evidence>
<dbReference type="Gene3D" id="1.20.140.10">
    <property type="entry name" value="Butyryl-CoA Dehydrogenase, subunit A, domain 3"/>
    <property type="match status" value="1"/>
</dbReference>
<accession>D1C152</accession>
<reference evidence="10 11" key="2">
    <citation type="journal article" date="2010" name="Stand. Genomic Sci.">
        <title>Complete genome sequence of Desulfohalobium retbaense type strain (HR(100)).</title>
        <authorList>
            <person name="Spring S."/>
            <person name="Nolan M."/>
            <person name="Lapidus A."/>
            <person name="Glavina Del Rio T."/>
            <person name="Copeland A."/>
            <person name="Tice H."/>
            <person name="Cheng J.F."/>
            <person name="Lucas S."/>
            <person name="Land M."/>
            <person name="Chen F."/>
            <person name="Bruce D."/>
            <person name="Goodwin L."/>
            <person name="Pitluck S."/>
            <person name="Ivanova N."/>
            <person name="Mavromatis K."/>
            <person name="Mikhailova N."/>
            <person name="Pati A."/>
            <person name="Chen A."/>
            <person name="Palaniappan K."/>
            <person name="Hauser L."/>
            <person name="Chang Y.J."/>
            <person name="Jeffries C.D."/>
            <person name="Munk C."/>
            <person name="Kiss H."/>
            <person name="Chain P."/>
            <person name="Han C."/>
            <person name="Brettin T."/>
            <person name="Detter J.C."/>
            <person name="Schuler E."/>
            <person name="Goker M."/>
            <person name="Rohde M."/>
            <person name="Bristow J."/>
            <person name="Eisen J.A."/>
            <person name="Markowitz V."/>
            <person name="Hugenholtz P."/>
            <person name="Kyrpides N.C."/>
            <person name="Klenk H.P."/>
        </authorList>
    </citation>
    <scope>NUCLEOTIDE SEQUENCE [LARGE SCALE GENOMIC DNA]</scope>
    <source>
        <strain evidence="11">ATCC 49802 / DSM 20745 / S 6022</strain>
    </source>
</reference>
<dbReference type="InParanoid" id="D1C152"/>
<proteinExistence type="inferred from homology"/>
<dbReference type="EMBL" id="CP001823">
    <property type="protein sequence ID" value="ACZ37969.1"/>
    <property type="molecule type" value="Genomic_DNA"/>
</dbReference>
<evidence type="ECO:0000256" key="6">
    <source>
        <dbReference type="RuleBase" id="RU362125"/>
    </source>
</evidence>
<dbReference type="Gene3D" id="1.10.540.10">
    <property type="entry name" value="Acyl-CoA dehydrogenase/oxidase, N-terminal domain"/>
    <property type="match status" value="1"/>
</dbReference>
<dbReference type="SUPFAM" id="SSF47203">
    <property type="entry name" value="Acyl-CoA dehydrogenase C-terminal domain-like"/>
    <property type="match status" value="1"/>
</dbReference>
<evidence type="ECO:0000313" key="10">
    <source>
        <dbReference type="EMBL" id="ACZ37969.1"/>
    </source>
</evidence>
<comment type="cofactor">
    <cofactor evidence="1 6">
        <name>FAD</name>
        <dbReference type="ChEBI" id="CHEBI:57692"/>
    </cofactor>
</comment>
<organism evidence="10 11">
    <name type="scientific">Sphaerobacter thermophilus (strain ATCC 49802 / DSM 20745 / KCCM 41009 / NCIMB 13125 / S 6022)</name>
    <dbReference type="NCBI Taxonomy" id="479434"/>
    <lineage>
        <taxon>Bacteria</taxon>
        <taxon>Pseudomonadati</taxon>
        <taxon>Thermomicrobiota</taxon>
        <taxon>Thermomicrobia</taxon>
        <taxon>Sphaerobacterales</taxon>
        <taxon>Sphaerobacterineae</taxon>
        <taxon>Sphaerobacteraceae</taxon>
        <taxon>Sphaerobacter</taxon>
    </lineage>
</organism>
<feature type="domain" description="Acyl-CoA dehydrogenase/oxidase N-terminal" evidence="9">
    <location>
        <begin position="6"/>
        <end position="118"/>
    </location>
</feature>
<evidence type="ECO:0000313" key="11">
    <source>
        <dbReference type="Proteomes" id="UP000002027"/>
    </source>
</evidence>
<dbReference type="InterPro" id="IPR006091">
    <property type="entry name" value="Acyl-CoA_Oxase/DH_mid-dom"/>
</dbReference>
<evidence type="ECO:0000256" key="5">
    <source>
        <dbReference type="ARBA" id="ARBA00023002"/>
    </source>
</evidence>
<dbReference type="Pfam" id="PF02771">
    <property type="entry name" value="Acyl-CoA_dh_N"/>
    <property type="match status" value="1"/>
</dbReference>
<dbReference type="RefSeq" id="WP_012871016.1">
    <property type="nucleotide sequence ID" value="NC_013523.1"/>
</dbReference>
<evidence type="ECO:0000256" key="4">
    <source>
        <dbReference type="ARBA" id="ARBA00022827"/>
    </source>
</evidence>
<evidence type="ECO:0000259" key="8">
    <source>
        <dbReference type="Pfam" id="PF02770"/>
    </source>
</evidence>
<sequence length="384" mass="41555">MDFEFSQDQVMLRDLAREFLRERCTSAHVRAMMDDPAGYDRAMYRQLGEMSLLGLAIPERFGGSGLGMVEQAIVLEEMGRVAYPGPFVPSVVLAATAIQASGDEAAMARYLPGLASGELTMSFALLEDEIGWGPEVVAMRAVPDGDGFVLSGEKRFVPFGQAVDIVVVVARTGDAPGEVSLFAVPRDAEGLTVQPYKMFDLNAKECALRFDNVRVPSDALIGTLNGGAGPLNAVVQRAAVAACAEMLGCARTSLEMSVEYAKVRKQFGQPIGSFQAIKHKCAEMLEATENAHSATYYAAWALDANAPDARLAVSVAKSFVNEAARKVCGDAIQVHGGIGFTWEYDLHFYFKRAKYLEPLWGDTAWHRERVLDEVLAGRVAGAAR</sequence>
<dbReference type="STRING" id="479434.Sthe_0531"/>